<sequence>MSEVEHTSIVADTLRVAASQSAVADLAGEGALSFDAALDQAAADIAGGLFQPVVVSLVSLLAIGFAVFKVALYFAS</sequence>
<keyword evidence="3" id="KW-1185">Reference proteome</keyword>
<proteinExistence type="predicted"/>
<feature type="transmembrane region" description="Helical" evidence="1">
    <location>
        <begin position="53"/>
        <end position="75"/>
    </location>
</feature>
<comment type="caution">
    <text evidence="2">The sequence shown here is derived from an EMBL/GenBank/DDBJ whole genome shotgun (WGS) entry which is preliminary data.</text>
</comment>
<dbReference type="Proteomes" id="UP000782554">
    <property type="component" value="Unassembled WGS sequence"/>
</dbReference>
<protein>
    <submittedName>
        <fullName evidence="2">Uncharacterized protein</fullName>
    </submittedName>
</protein>
<keyword evidence="1" id="KW-0812">Transmembrane</keyword>
<evidence type="ECO:0000313" key="3">
    <source>
        <dbReference type="Proteomes" id="UP000782554"/>
    </source>
</evidence>
<evidence type="ECO:0000256" key="1">
    <source>
        <dbReference type="SAM" id="Phobius"/>
    </source>
</evidence>
<evidence type="ECO:0000313" key="2">
    <source>
        <dbReference type="EMBL" id="MBX7500076.1"/>
    </source>
</evidence>
<gene>
    <name evidence="2" type="ORF">K3181_01300</name>
</gene>
<dbReference type="EMBL" id="JAIGNU010000001">
    <property type="protein sequence ID" value="MBX7500076.1"/>
    <property type="molecule type" value="Genomic_DNA"/>
</dbReference>
<reference evidence="2 3" key="1">
    <citation type="submission" date="2021-08" db="EMBL/GenBank/DDBJ databases">
        <title>Comparative Genomics Analysis of the Genus Qipengyuania Reveals Extensive Genetic Diversity and Metabolic Versatility, Including the Description of Fifteen Novel Species.</title>
        <authorList>
            <person name="Liu Y."/>
        </authorList>
    </citation>
    <scope>NUCLEOTIDE SEQUENCE [LARGE SCALE GENOMIC DNA]</scope>
    <source>
        <strain evidence="2 3">YG27</strain>
    </source>
</reference>
<keyword evidence="1" id="KW-1133">Transmembrane helix</keyword>
<keyword evidence="1" id="KW-0472">Membrane</keyword>
<dbReference type="RefSeq" id="WP_221600080.1">
    <property type="nucleotide sequence ID" value="NZ_JAIGNU010000001.1"/>
</dbReference>
<organism evidence="2 3">
    <name type="scientific">Qipengyuania mesophila</name>
    <dbReference type="NCBI Taxonomy" id="2867246"/>
    <lineage>
        <taxon>Bacteria</taxon>
        <taxon>Pseudomonadati</taxon>
        <taxon>Pseudomonadota</taxon>
        <taxon>Alphaproteobacteria</taxon>
        <taxon>Sphingomonadales</taxon>
        <taxon>Erythrobacteraceae</taxon>
        <taxon>Qipengyuania</taxon>
    </lineage>
</organism>
<name>A0ABS7JR38_9SPHN</name>
<accession>A0ABS7JR38</accession>